<evidence type="ECO:0000256" key="7">
    <source>
        <dbReference type="ARBA" id="ARBA00022692"/>
    </source>
</evidence>
<evidence type="ECO:0000256" key="14">
    <source>
        <dbReference type="NCBIfam" id="TIGR00774"/>
    </source>
</evidence>
<evidence type="ECO:0000313" key="18">
    <source>
        <dbReference type="Proteomes" id="UP000241954"/>
    </source>
</evidence>
<feature type="transmembrane region" description="Helical" evidence="13">
    <location>
        <begin position="201"/>
        <end position="221"/>
    </location>
</feature>
<feature type="transmembrane region" description="Helical" evidence="13">
    <location>
        <begin position="148"/>
        <end position="166"/>
    </location>
</feature>
<feature type="transmembrane region" description="Helical" evidence="13">
    <location>
        <begin position="379"/>
        <end position="398"/>
    </location>
</feature>
<evidence type="ECO:0000313" key="16">
    <source>
        <dbReference type="EMBL" id="PSW98017.1"/>
    </source>
</evidence>
<dbReference type="RefSeq" id="WP_045035757.1">
    <property type="nucleotide sequence ID" value="NZ_JZSR01000003.1"/>
</dbReference>
<feature type="transmembrane region" description="Helical" evidence="13">
    <location>
        <begin position="20"/>
        <end position="39"/>
    </location>
</feature>
<dbReference type="NCBIfam" id="NF007093">
    <property type="entry name" value="PRK09547.1"/>
    <property type="match status" value="1"/>
</dbReference>
<keyword evidence="5 13" id="KW-1003">Cell membrane</keyword>
<evidence type="ECO:0000256" key="10">
    <source>
        <dbReference type="ARBA" id="ARBA00023065"/>
    </source>
</evidence>
<evidence type="ECO:0000256" key="13">
    <source>
        <dbReference type="HAMAP-Rule" id="MF_01599"/>
    </source>
</evidence>
<organism evidence="15 18">
    <name type="scientific">Photobacterium iliopiscarium</name>
    <dbReference type="NCBI Taxonomy" id="56192"/>
    <lineage>
        <taxon>Bacteria</taxon>
        <taxon>Pseudomonadati</taxon>
        <taxon>Pseudomonadota</taxon>
        <taxon>Gammaproteobacteria</taxon>
        <taxon>Vibrionales</taxon>
        <taxon>Vibrionaceae</taxon>
        <taxon>Photobacterium</taxon>
    </lineage>
</organism>
<protein>
    <recommendedName>
        <fullName evidence="13 14">Na(+)/H(+) antiporter NhaB</fullName>
    </recommendedName>
    <alternativeName>
        <fullName evidence="13">Sodium/proton antiporter NhaB</fullName>
    </alternativeName>
</protein>
<dbReference type="Proteomes" id="UP000241954">
    <property type="component" value="Unassembled WGS sequence"/>
</dbReference>
<comment type="subcellular location">
    <subcellularLocation>
        <location evidence="1 13">Cell membrane</location>
        <topology evidence="1 13">Multi-pass membrane protein</topology>
    </subcellularLocation>
</comment>
<feature type="transmembrane region" description="Helical" evidence="13">
    <location>
        <begin position="121"/>
        <end position="142"/>
    </location>
</feature>
<dbReference type="EMBL" id="PYOP01000011">
    <property type="protein sequence ID" value="PSW98017.1"/>
    <property type="molecule type" value="Genomic_DNA"/>
</dbReference>
<evidence type="ECO:0000256" key="3">
    <source>
        <dbReference type="ARBA" id="ARBA00022448"/>
    </source>
</evidence>
<dbReference type="InterPro" id="IPR004671">
    <property type="entry name" value="Na+/H+_antiporter_NhaB"/>
</dbReference>
<evidence type="ECO:0000256" key="5">
    <source>
        <dbReference type="ARBA" id="ARBA00022475"/>
    </source>
</evidence>
<evidence type="ECO:0000256" key="4">
    <source>
        <dbReference type="ARBA" id="ARBA00022449"/>
    </source>
</evidence>
<keyword evidence="10 13" id="KW-0406">Ion transport</keyword>
<reference evidence="15 18" key="1">
    <citation type="submission" date="2018-01" db="EMBL/GenBank/DDBJ databases">
        <title>Whole genome sequencing of Histamine producing bacteria.</title>
        <authorList>
            <person name="Butler K."/>
        </authorList>
    </citation>
    <scope>NUCLEOTIDE SEQUENCE [LARGE SCALE GENOMIC DNA]</scope>
    <source>
        <strain evidence="16 17">ATCC 51761</strain>
        <strain evidence="15 18">NCIMB 13481</strain>
    </source>
</reference>
<keyword evidence="9 13" id="KW-0915">Sodium</keyword>
<keyword evidence="17" id="KW-1185">Reference proteome</keyword>
<evidence type="ECO:0000256" key="11">
    <source>
        <dbReference type="ARBA" id="ARBA00023136"/>
    </source>
</evidence>
<keyword evidence="8 13" id="KW-1133">Transmembrane helix</keyword>
<comment type="similarity">
    <text evidence="2 13">Belongs to the NhaB Na(+)/H(+) (TC 2.A.34) antiporter family.</text>
</comment>
<feature type="transmembrane region" description="Helical" evidence="13">
    <location>
        <begin position="456"/>
        <end position="474"/>
    </location>
</feature>
<feature type="transmembrane region" description="Helical" evidence="13">
    <location>
        <begin position="241"/>
        <end position="263"/>
    </location>
</feature>
<dbReference type="OrthoDB" id="5288732at2"/>
<feature type="transmembrane region" description="Helical" evidence="13">
    <location>
        <begin position="302"/>
        <end position="333"/>
    </location>
</feature>
<dbReference type="Pfam" id="PF06450">
    <property type="entry name" value="NhaB"/>
    <property type="match status" value="1"/>
</dbReference>
<feature type="transmembrane region" description="Helical" evidence="13">
    <location>
        <begin position="481"/>
        <end position="503"/>
    </location>
</feature>
<evidence type="ECO:0000256" key="2">
    <source>
        <dbReference type="ARBA" id="ARBA00006036"/>
    </source>
</evidence>
<keyword evidence="7 13" id="KW-0812">Transmembrane</keyword>
<dbReference type="GO" id="GO:0005886">
    <property type="term" value="C:plasma membrane"/>
    <property type="evidence" value="ECO:0007669"/>
    <property type="project" value="UniProtKB-SubCell"/>
</dbReference>
<dbReference type="GeneID" id="93548082"/>
<evidence type="ECO:0000313" key="15">
    <source>
        <dbReference type="EMBL" id="PSV98654.1"/>
    </source>
</evidence>
<evidence type="ECO:0000256" key="8">
    <source>
        <dbReference type="ARBA" id="ARBA00022989"/>
    </source>
</evidence>
<accession>A0A0D8P4H3</accession>
<dbReference type="PANTHER" id="PTHR43302">
    <property type="entry name" value="TRANSPORTER ARSB-RELATED"/>
    <property type="match status" value="1"/>
</dbReference>
<dbReference type="AlphaFoldDB" id="A0A0D8P4H3"/>
<comment type="catalytic activity">
    <reaction evidence="13">
        <text>2 Na(+)(in) + 3 H(+)(out) = 2 Na(+)(out) + 3 H(+)(in)</text>
        <dbReference type="Rhea" id="RHEA:29247"/>
        <dbReference type="ChEBI" id="CHEBI:15378"/>
        <dbReference type="ChEBI" id="CHEBI:29101"/>
    </reaction>
</comment>
<dbReference type="HAMAP" id="MF_01599">
    <property type="entry name" value="NhaB"/>
    <property type="match status" value="1"/>
</dbReference>
<keyword evidence="6" id="KW-0997">Cell inner membrane</keyword>
<evidence type="ECO:0000256" key="1">
    <source>
        <dbReference type="ARBA" id="ARBA00004651"/>
    </source>
</evidence>
<comment type="function">
    <text evidence="13">Na(+)/H(+) antiporter that extrudes sodium in exchange for external protons.</text>
</comment>
<evidence type="ECO:0000313" key="17">
    <source>
        <dbReference type="Proteomes" id="UP000241190"/>
    </source>
</evidence>
<dbReference type="STRING" id="56192.UB38_07555"/>
<evidence type="ECO:0000256" key="9">
    <source>
        <dbReference type="ARBA" id="ARBA00023053"/>
    </source>
</evidence>
<name>A0A0D8P4H3_9GAMM</name>
<comment type="caution">
    <text evidence="15">The sequence shown here is derived from an EMBL/GenBank/DDBJ whole genome shotgun (WGS) entry which is preliminary data.</text>
</comment>
<dbReference type="PANTHER" id="PTHR43302:SF1">
    <property type="entry name" value="NA(+)_H(+) ANTIPORTER NHAB"/>
    <property type="match status" value="1"/>
</dbReference>
<keyword evidence="12 13" id="KW-0739">Sodium transport</keyword>
<dbReference type="NCBIfam" id="TIGR00774">
    <property type="entry name" value="NhaB"/>
    <property type="match status" value="1"/>
</dbReference>
<feature type="transmembrane region" description="Helical" evidence="13">
    <location>
        <begin position="90"/>
        <end position="109"/>
    </location>
</feature>
<keyword evidence="4 13" id="KW-0050">Antiport</keyword>
<dbReference type="Proteomes" id="UP000241190">
    <property type="component" value="Unassembled WGS sequence"/>
</dbReference>
<dbReference type="EMBL" id="PYLW01000003">
    <property type="protein sequence ID" value="PSV98654.1"/>
    <property type="molecule type" value="Genomic_DNA"/>
</dbReference>
<keyword evidence="3 13" id="KW-0813">Transport</keyword>
<gene>
    <name evidence="13" type="primary">nhaB</name>
    <name evidence="15" type="ORF">C9I88_04295</name>
    <name evidence="16" type="ORF">C9J52_08775</name>
</gene>
<evidence type="ECO:0000256" key="12">
    <source>
        <dbReference type="ARBA" id="ARBA00023201"/>
    </source>
</evidence>
<feature type="transmembrane region" description="Helical" evidence="13">
    <location>
        <begin position="353"/>
        <end position="372"/>
    </location>
</feature>
<proteinExistence type="inferred from homology"/>
<evidence type="ECO:0000256" key="6">
    <source>
        <dbReference type="ARBA" id="ARBA00022519"/>
    </source>
</evidence>
<sequence>MAISLGNAFIKNFLGKAPDWYKIAIISFLIINPLVFFLINPFVAGWLLVVEFIFTLAMALKCYPLQPGGLLAIEAVAIGMTSAEQVKHELVANIEVLLLLVFMVAGIYFMKQLLLFIFTKILIGIKSKILLSLAFCIMAAFLSAFLDALTVIAVVISVTVGFYSIYHKVASGQDSNLNHDHTDDDHVQELSRDDLENYRGFLRSLLMHAGVGTALGGVMTMVGEPQNLIIADQAGWQFGEFIIRMSPVSIPVLICGLFTCVLVEKFKICGYGAKLPDNVRTILVDFDNEERKRRTNIDYAKFIVQGIIAVWLIVGLAMHLAAVGLIGLTVIIFATAFTGITEEHALGKAFEEALPFTALLAVFFSIVAVIIDQHLFTPIIGWVLTLEGSAQLTMFYIANGLLSMVSDNVFVGTVYINEVKTALLNGVIDRNQFDMLAVAINTGTNLPSVATPNGQAAFLFVLTSALAPLIRLSYGRMVYMALPYTIVLTFVGLAGIELLLVPMTDWFYSMGWLTQETVNAAALIPAVGH</sequence>
<keyword evidence="11 13" id="KW-0472">Membrane</keyword>
<dbReference type="GO" id="GO:0015385">
    <property type="term" value="F:sodium:proton antiporter activity"/>
    <property type="evidence" value="ECO:0007669"/>
    <property type="project" value="UniProtKB-UniRule"/>
</dbReference>